<gene>
    <name evidence="9" type="ORF">BN4615_P3739</name>
</gene>
<feature type="transmembrane region" description="Helical" evidence="7">
    <location>
        <begin position="286"/>
        <end position="303"/>
    </location>
</feature>
<feature type="transmembrane region" description="Helical" evidence="7">
    <location>
        <begin position="173"/>
        <end position="197"/>
    </location>
</feature>
<evidence type="ECO:0000256" key="5">
    <source>
        <dbReference type="ARBA" id="ARBA00022989"/>
    </source>
</evidence>
<keyword evidence="3" id="KW-1003">Cell membrane</keyword>
<comment type="subcellular location">
    <subcellularLocation>
        <location evidence="1">Cell membrane</location>
        <topology evidence="1">Multi-pass membrane protein</topology>
    </subcellularLocation>
</comment>
<feature type="transmembrane region" description="Helical" evidence="7">
    <location>
        <begin position="218"/>
        <end position="240"/>
    </location>
</feature>
<sequence length="407" mass="41717">MTPATSLGGRDTRLRLAFVSAVVSLMAVFAAVGSTIPLFNIYRAEDGLTTAGISLTLVAYSAATLSTLLTLGRVSNHAGRRPTAIVSLGLLVLGCLLLLNVHDLGILIAGRFLMGLGAGLASSSLTAYIVDAAPTRPTWLASVASSQTVMLGLAVGAIASGALVQFGPWPRNLIYLIVVGLLLLSAALVAISSDTVTPAPGGWRSLRPSVRVPVRVRHLLPVAAAVFLATWATGAFYQTLVPALVEDQLHTDSPLVLGLVFAAYMGPSALGAPLGSRFPPATAQRIGMIAFLAGWIGVITAITTGALPLFIAATIVAGAAQGIAISAATRGLLYGSRLTDRAPIFAVVYLLSYSGATIPSLISAQLSSVFSVPHLTLGYGALALIATLLTVIAVRNPHAGTISQPSE</sequence>
<name>A0A1M4E608_9ACTN</name>
<feature type="transmembrane region" description="Helical" evidence="7">
    <location>
        <begin position="344"/>
        <end position="364"/>
    </location>
</feature>
<dbReference type="Pfam" id="PF07690">
    <property type="entry name" value="MFS_1"/>
    <property type="match status" value="1"/>
</dbReference>
<dbReference type="PROSITE" id="PS50850">
    <property type="entry name" value="MFS"/>
    <property type="match status" value="1"/>
</dbReference>
<evidence type="ECO:0000256" key="4">
    <source>
        <dbReference type="ARBA" id="ARBA00022692"/>
    </source>
</evidence>
<evidence type="ECO:0000256" key="7">
    <source>
        <dbReference type="SAM" id="Phobius"/>
    </source>
</evidence>
<dbReference type="PANTHER" id="PTHR23517">
    <property type="entry name" value="RESISTANCE PROTEIN MDTM, PUTATIVE-RELATED-RELATED"/>
    <property type="match status" value="1"/>
</dbReference>
<dbReference type="InterPro" id="IPR020846">
    <property type="entry name" value="MFS_dom"/>
</dbReference>
<evidence type="ECO:0000256" key="3">
    <source>
        <dbReference type="ARBA" id="ARBA00022475"/>
    </source>
</evidence>
<keyword evidence="2" id="KW-0813">Transport</keyword>
<keyword evidence="5 7" id="KW-1133">Transmembrane helix</keyword>
<reference evidence="9" key="1">
    <citation type="submission" date="2016-04" db="EMBL/GenBank/DDBJ databases">
        <authorList>
            <person name="Evans L.H."/>
            <person name="Alamgir A."/>
            <person name="Owens N."/>
            <person name="Weber N.D."/>
            <person name="Virtaneva K."/>
            <person name="Barbian K."/>
            <person name="Babar A."/>
            <person name="Rosenke K."/>
        </authorList>
    </citation>
    <scope>NUCLEOTIDE SEQUENCE</scope>
    <source>
        <strain evidence="9">Nono1</strain>
    </source>
</reference>
<evidence type="ECO:0000313" key="9">
    <source>
        <dbReference type="EMBL" id="SBO94223.1"/>
    </source>
</evidence>
<feature type="transmembrane region" description="Helical" evidence="7">
    <location>
        <begin position="309"/>
        <end position="332"/>
    </location>
</feature>
<feature type="transmembrane region" description="Helical" evidence="7">
    <location>
        <begin position="51"/>
        <end position="71"/>
    </location>
</feature>
<dbReference type="InterPro" id="IPR050171">
    <property type="entry name" value="MFS_Transporters"/>
</dbReference>
<feature type="transmembrane region" description="Helical" evidence="7">
    <location>
        <begin position="16"/>
        <end position="39"/>
    </location>
</feature>
<dbReference type="InterPro" id="IPR011701">
    <property type="entry name" value="MFS"/>
</dbReference>
<proteinExistence type="predicted"/>
<evidence type="ECO:0000259" key="8">
    <source>
        <dbReference type="PROSITE" id="PS50850"/>
    </source>
</evidence>
<dbReference type="SUPFAM" id="SSF103473">
    <property type="entry name" value="MFS general substrate transporter"/>
    <property type="match status" value="1"/>
</dbReference>
<feature type="transmembrane region" description="Helical" evidence="7">
    <location>
        <begin position="108"/>
        <end position="129"/>
    </location>
</feature>
<protein>
    <submittedName>
        <fullName evidence="9">Major facilitator superfamily</fullName>
    </submittedName>
</protein>
<dbReference type="InterPro" id="IPR036259">
    <property type="entry name" value="MFS_trans_sf"/>
</dbReference>
<dbReference type="GO" id="GO:0005886">
    <property type="term" value="C:plasma membrane"/>
    <property type="evidence" value="ECO:0007669"/>
    <property type="project" value="UniProtKB-SubCell"/>
</dbReference>
<dbReference type="EMBL" id="LT559118">
    <property type="protein sequence ID" value="SBO94223.1"/>
    <property type="molecule type" value="Genomic_DNA"/>
</dbReference>
<dbReference type="Gene3D" id="1.20.1250.20">
    <property type="entry name" value="MFS general substrate transporter like domains"/>
    <property type="match status" value="1"/>
</dbReference>
<organism evidence="9">
    <name type="scientific">Nonomuraea gerenzanensis</name>
    <dbReference type="NCBI Taxonomy" id="93944"/>
    <lineage>
        <taxon>Bacteria</taxon>
        <taxon>Bacillati</taxon>
        <taxon>Actinomycetota</taxon>
        <taxon>Actinomycetes</taxon>
        <taxon>Streptosporangiales</taxon>
        <taxon>Streptosporangiaceae</taxon>
        <taxon>Nonomuraea</taxon>
    </lineage>
</organism>
<accession>A0A1M4E608</accession>
<dbReference type="PANTHER" id="PTHR23517:SF13">
    <property type="entry name" value="MAJOR FACILITATOR SUPERFAMILY MFS_1"/>
    <property type="match status" value="1"/>
</dbReference>
<feature type="domain" description="Major facilitator superfamily (MFS) profile" evidence="8">
    <location>
        <begin position="13"/>
        <end position="398"/>
    </location>
</feature>
<evidence type="ECO:0000256" key="2">
    <source>
        <dbReference type="ARBA" id="ARBA00022448"/>
    </source>
</evidence>
<feature type="transmembrane region" description="Helical" evidence="7">
    <location>
        <begin position="83"/>
        <end position="102"/>
    </location>
</feature>
<dbReference type="GO" id="GO:0022857">
    <property type="term" value="F:transmembrane transporter activity"/>
    <property type="evidence" value="ECO:0007669"/>
    <property type="project" value="InterPro"/>
</dbReference>
<feature type="transmembrane region" description="Helical" evidence="7">
    <location>
        <begin position="149"/>
        <end position="167"/>
    </location>
</feature>
<keyword evidence="6 7" id="KW-0472">Membrane</keyword>
<evidence type="ECO:0000256" key="1">
    <source>
        <dbReference type="ARBA" id="ARBA00004651"/>
    </source>
</evidence>
<dbReference type="AlphaFoldDB" id="A0A1M4E608"/>
<keyword evidence="4 7" id="KW-0812">Transmembrane</keyword>
<feature type="transmembrane region" description="Helical" evidence="7">
    <location>
        <begin position="376"/>
        <end position="394"/>
    </location>
</feature>
<evidence type="ECO:0000256" key="6">
    <source>
        <dbReference type="ARBA" id="ARBA00023136"/>
    </source>
</evidence>
<feature type="transmembrane region" description="Helical" evidence="7">
    <location>
        <begin position="255"/>
        <end position="274"/>
    </location>
</feature>